<name>A0A9X1T2Q6_9HYPH</name>
<dbReference type="InterPro" id="IPR011990">
    <property type="entry name" value="TPR-like_helical_dom_sf"/>
</dbReference>
<gene>
    <name evidence="1" type="ORF">LZD57_00655</name>
</gene>
<dbReference type="InterPro" id="IPR050767">
    <property type="entry name" value="Sel1_AlgK"/>
</dbReference>
<dbReference type="Gene3D" id="1.25.40.10">
    <property type="entry name" value="Tetratricopeptide repeat domain"/>
    <property type="match status" value="1"/>
</dbReference>
<dbReference type="Proteomes" id="UP001139035">
    <property type="component" value="Unassembled WGS sequence"/>
</dbReference>
<dbReference type="RefSeq" id="WP_233717185.1">
    <property type="nucleotide sequence ID" value="NZ_JAJUWU010000001.1"/>
</dbReference>
<evidence type="ECO:0000313" key="2">
    <source>
        <dbReference type="Proteomes" id="UP001139035"/>
    </source>
</evidence>
<reference evidence="1" key="1">
    <citation type="submission" date="2022-01" db="EMBL/GenBank/DDBJ databases">
        <title>Jiella avicenniae sp. nov., a novel endophytic bacterium isolated from bark of Avicennia marina.</title>
        <authorList>
            <person name="Tuo L."/>
        </authorList>
    </citation>
    <scope>NUCLEOTIDE SEQUENCE</scope>
    <source>
        <strain evidence="1">CBK1P-4</strain>
    </source>
</reference>
<dbReference type="AlphaFoldDB" id="A0A9X1T2Q6"/>
<dbReference type="Pfam" id="PF08238">
    <property type="entry name" value="Sel1"/>
    <property type="match status" value="4"/>
</dbReference>
<keyword evidence="2" id="KW-1185">Reference proteome</keyword>
<dbReference type="PANTHER" id="PTHR11102">
    <property type="entry name" value="SEL-1-LIKE PROTEIN"/>
    <property type="match status" value="1"/>
</dbReference>
<dbReference type="PANTHER" id="PTHR11102:SF160">
    <property type="entry name" value="ERAD-ASSOCIATED E3 UBIQUITIN-PROTEIN LIGASE COMPONENT HRD3"/>
    <property type="match status" value="1"/>
</dbReference>
<comment type="caution">
    <text evidence="1">The sequence shown here is derived from an EMBL/GenBank/DDBJ whole genome shotgun (WGS) entry which is preliminary data.</text>
</comment>
<dbReference type="SUPFAM" id="SSF81901">
    <property type="entry name" value="HCP-like"/>
    <property type="match status" value="1"/>
</dbReference>
<evidence type="ECO:0000313" key="1">
    <source>
        <dbReference type="EMBL" id="MCE7026486.1"/>
    </source>
</evidence>
<accession>A0A9X1T2Q6</accession>
<proteinExistence type="predicted"/>
<protein>
    <submittedName>
        <fullName evidence="1">Sel1 repeat family protein</fullName>
    </submittedName>
</protein>
<dbReference type="EMBL" id="JAJUWU010000001">
    <property type="protein sequence ID" value="MCE7026486.1"/>
    <property type="molecule type" value="Genomic_DNA"/>
</dbReference>
<organism evidence="1 2">
    <name type="scientific">Jiella avicenniae</name>
    <dbReference type="NCBI Taxonomy" id="2907202"/>
    <lineage>
        <taxon>Bacteria</taxon>
        <taxon>Pseudomonadati</taxon>
        <taxon>Pseudomonadota</taxon>
        <taxon>Alphaproteobacteria</taxon>
        <taxon>Hyphomicrobiales</taxon>
        <taxon>Aurantimonadaceae</taxon>
        <taxon>Jiella</taxon>
    </lineage>
</organism>
<sequence>MGLARERVRDTAETPLAIAAPWAFGDGLRLGRRGAIFGLAVLMGLAAGSLAARASSAGVGVEVTIGDVSVRLLGAEKNCLRKAGQGVLVTVGDHRIVVLPDAVRFDGVETRLEDLRHVVVDATGWGLSVAADGRTVARIDEAEGLAEAAGKGNTLALNDLAVRFATGEGVARDGARAAGLYRRAAEGGLALAARNLGQLLWDGDGVAKDRTQAVAWFRKAAGQGDAVAMQALGSAHYGGEGAPRDLALAAGWFEKAFEAGNPEAANDLGVMRFKGEGVRPDPAAALRYFSLGAERGSIAAKRNLALLQQQGSALPGERNAQ</sequence>
<dbReference type="SMART" id="SM00671">
    <property type="entry name" value="SEL1"/>
    <property type="match status" value="4"/>
</dbReference>
<dbReference type="InterPro" id="IPR006597">
    <property type="entry name" value="Sel1-like"/>
</dbReference>